<protein>
    <recommendedName>
        <fullName evidence="3 9">Flagellar biosynthetic protein FliR</fullName>
    </recommendedName>
</protein>
<dbReference type="KEGG" id="tum:CBW65_17020"/>
<evidence type="ECO:0000256" key="5">
    <source>
        <dbReference type="ARBA" id="ARBA00022692"/>
    </source>
</evidence>
<dbReference type="InterPro" id="IPR002010">
    <property type="entry name" value="T3SS_IM_R"/>
</dbReference>
<keyword evidence="7 10" id="KW-0472">Membrane</keyword>
<dbReference type="GO" id="GO:0009425">
    <property type="term" value="C:bacterial-type flagellum basal body"/>
    <property type="evidence" value="ECO:0007669"/>
    <property type="project" value="UniProtKB-SubCell"/>
</dbReference>
<evidence type="ECO:0000256" key="7">
    <source>
        <dbReference type="ARBA" id="ARBA00023136"/>
    </source>
</evidence>
<comment type="similarity">
    <text evidence="2 10">Belongs to the FliR/MopE/SpaR family.</text>
</comment>
<comment type="function">
    <text evidence="1 10">Role in flagellar biosynthesis.</text>
</comment>
<proteinExistence type="inferred from homology"/>
<feature type="transmembrane region" description="Helical" evidence="10">
    <location>
        <begin position="221"/>
        <end position="241"/>
    </location>
</feature>
<name>A0A1Y0IQB1_9BACL</name>
<dbReference type="GO" id="GO:0006605">
    <property type="term" value="P:protein targeting"/>
    <property type="evidence" value="ECO:0007669"/>
    <property type="project" value="UniProtKB-UniRule"/>
</dbReference>
<feature type="transmembrane region" description="Helical" evidence="10">
    <location>
        <begin position="189"/>
        <end position="209"/>
    </location>
</feature>
<dbReference type="InterPro" id="IPR006303">
    <property type="entry name" value="FliR"/>
</dbReference>
<evidence type="ECO:0000313" key="11">
    <source>
        <dbReference type="EMBL" id="ARU62470.1"/>
    </source>
</evidence>
<sequence length="262" mass="28097">MLGLVVNYVEVFTLVLVRISSFFFLTPFFGARNIPAPVKIGLAFMIALLMTPALTGTEAGQLYAGAGFAQLFLIILKEMMVGVTLAMVAAFIFAAIQVGGMFIDMQIGFAMANVFDPLTGHSAPLTGQFKYALAMLLFLGLDGHHGLLAALLQSYNFLPLGSFAFSGDLLSVVMQTFSVMFLLGFKIAIPIVAALFLTDVGLAILSRAVPQMNVFVIGMPVKVLVGMVMVVVVMPAFVYLLRGLFQTMYGQLDTLLRVVGGS</sequence>
<feature type="transmembrane region" description="Helical" evidence="10">
    <location>
        <begin position="60"/>
        <end position="76"/>
    </location>
</feature>
<dbReference type="AlphaFoldDB" id="A0A1Y0IQB1"/>
<dbReference type="NCBIfam" id="TIGR01400">
    <property type="entry name" value="fliR"/>
    <property type="match status" value="1"/>
</dbReference>
<evidence type="ECO:0000256" key="8">
    <source>
        <dbReference type="ARBA" id="ARBA00023143"/>
    </source>
</evidence>
<evidence type="ECO:0000313" key="12">
    <source>
        <dbReference type="Proteomes" id="UP000195437"/>
    </source>
</evidence>
<evidence type="ECO:0000256" key="1">
    <source>
        <dbReference type="ARBA" id="ARBA00002578"/>
    </source>
</evidence>
<accession>A0A1Y0IQB1</accession>
<evidence type="ECO:0000256" key="10">
    <source>
        <dbReference type="RuleBase" id="RU362071"/>
    </source>
</evidence>
<dbReference type="PRINTS" id="PR00953">
    <property type="entry name" value="TYPE3IMRPROT"/>
</dbReference>
<dbReference type="RefSeq" id="WP_087457829.1">
    <property type="nucleotide sequence ID" value="NZ_CP021434.1"/>
</dbReference>
<dbReference type="EMBL" id="CP021434">
    <property type="protein sequence ID" value="ARU62470.1"/>
    <property type="molecule type" value="Genomic_DNA"/>
</dbReference>
<evidence type="ECO:0000256" key="9">
    <source>
        <dbReference type="NCBIfam" id="TIGR01400"/>
    </source>
</evidence>
<keyword evidence="5 10" id="KW-0812">Transmembrane</keyword>
<feature type="transmembrane region" description="Helical" evidence="10">
    <location>
        <begin position="88"/>
        <end position="111"/>
    </location>
</feature>
<evidence type="ECO:0000256" key="4">
    <source>
        <dbReference type="ARBA" id="ARBA00022475"/>
    </source>
</evidence>
<keyword evidence="11" id="KW-0282">Flagellum</keyword>
<dbReference type="PANTHER" id="PTHR30065:SF1">
    <property type="entry name" value="SURFACE PRESENTATION OF ANTIGENS PROTEIN SPAR"/>
    <property type="match status" value="1"/>
</dbReference>
<keyword evidence="11" id="KW-0969">Cilium</keyword>
<feature type="transmembrane region" description="Helical" evidence="10">
    <location>
        <begin position="6"/>
        <end position="29"/>
    </location>
</feature>
<keyword evidence="8 10" id="KW-0975">Bacterial flagellum</keyword>
<comment type="subcellular location">
    <subcellularLocation>
        <location evidence="10">Cell membrane</location>
        <topology evidence="10">Multi-pass membrane protein</topology>
    </subcellularLocation>
    <subcellularLocation>
        <location evidence="10">Bacterial flagellum basal body</location>
    </subcellularLocation>
</comment>
<keyword evidence="6 10" id="KW-1133">Transmembrane helix</keyword>
<keyword evidence="4 10" id="KW-1003">Cell membrane</keyword>
<feature type="transmembrane region" description="Helical" evidence="10">
    <location>
        <begin position="163"/>
        <end position="183"/>
    </location>
</feature>
<evidence type="ECO:0000256" key="3">
    <source>
        <dbReference type="ARBA" id="ARBA00021717"/>
    </source>
</evidence>
<dbReference type="GO" id="GO:0044780">
    <property type="term" value="P:bacterial-type flagellum assembly"/>
    <property type="evidence" value="ECO:0007669"/>
    <property type="project" value="UniProtKB-UniRule"/>
</dbReference>
<dbReference type="Proteomes" id="UP000195437">
    <property type="component" value="Chromosome"/>
</dbReference>
<keyword evidence="11" id="KW-0966">Cell projection</keyword>
<gene>
    <name evidence="11" type="ORF">CBW65_17020</name>
</gene>
<dbReference type="GO" id="GO:0005886">
    <property type="term" value="C:plasma membrane"/>
    <property type="evidence" value="ECO:0007669"/>
    <property type="project" value="UniProtKB-SubCell"/>
</dbReference>
<reference evidence="12" key="1">
    <citation type="submission" date="2017-05" db="EMBL/GenBank/DDBJ databases">
        <authorList>
            <person name="Sung H."/>
        </authorList>
    </citation>
    <scope>NUCLEOTIDE SEQUENCE [LARGE SCALE GENOMIC DNA]</scope>
    <source>
        <strain evidence="12">AR23208</strain>
    </source>
</reference>
<feature type="transmembrane region" description="Helical" evidence="10">
    <location>
        <begin position="36"/>
        <end position="54"/>
    </location>
</feature>
<dbReference type="Pfam" id="PF01311">
    <property type="entry name" value="Bac_export_1"/>
    <property type="match status" value="1"/>
</dbReference>
<evidence type="ECO:0000256" key="2">
    <source>
        <dbReference type="ARBA" id="ARBA00009772"/>
    </source>
</evidence>
<organism evidence="11 12">
    <name type="scientific">Tumebacillus avium</name>
    <dbReference type="NCBI Taxonomy" id="1903704"/>
    <lineage>
        <taxon>Bacteria</taxon>
        <taxon>Bacillati</taxon>
        <taxon>Bacillota</taxon>
        <taxon>Bacilli</taxon>
        <taxon>Bacillales</taxon>
        <taxon>Alicyclobacillaceae</taxon>
        <taxon>Tumebacillus</taxon>
    </lineage>
</organism>
<dbReference type="PANTHER" id="PTHR30065">
    <property type="entry name" value="FLAGELLAR BIOSYNTHETIC PROTEIN FLIR"/>
    <property type="match status" value="1"/>
</dbReference>
<keyword evidence="12" id="KW-1185">Reference proteome</keyword>
<dbReference type="OrthoDB" id="9807748at2"/>
<evidence type="ECO:0000256" key="6">
    <source>
        <dbReference type="ARBA" id="ARBA00022989"/>
    </source>
</evidence>